<dbReference type="EMBL" id="KV442017">
    <property type="protein sequence ID" value="OAQ34486.1"/>
    <property type="molecule type" value="Genomic_DNA"/>
</dbReference>
<dbReference type="PANTHER" id="PTHR31841:SF1">
    <property type="entry name" value="PROTEIN FAM72A-RELATED"/>
    <property type="match status" value="1"/>
</dbReference>
<organism evidence="2 3">
    <name type="scientific">Linnemannia elongata AG-77</name>
    <dbReference type="NCBI Taxonomy" id="1314771"/>
    <lineage>
        <taxon>Eukaryota</taxon>
        <taxon>Fungi</taxon>
        <taxon>Fungi incertae sedis</taxon>
        <taxon>Mucoromycota</taxon>
        <taxon>Mortierellomycotina</taxon>
        <taxon>Mortierellomycetes</taxon>
        <taxon>Mortierellales</taxon>
        <taxon>Mortierellaceae</taxon>
        <taxon>Linnemannia</taxon>
    </lineage>
</organism>
<proteinExistence type="inferred from homology"/>
<protein>
    <recommendedName>
        <fullName evidence="4">Protein FAM72</fullName>
    </recommendedName>
</protein>
<dbReference type="AlphaFoldDB" id="A0A197KCR7"/>
<dbReference type="OrthoDB" id="2526683at2759"/>
<sequence length="106" mass="11879">SKTVCRMDCRYCSAVVCLRGMKAMLLADTSVELYSTDHPPGSVQLIDKDYTTSNCKCKIRDVACRVCGNVIGYHITQPCQQCLKAPNNGHFWMFHTEGVVGQERMN</sequence>
<name>A0A197KCR7_9FUNG</name>
<evidence type="ECO:0008006" key="4">
    <source>
        <dbReference type="Google" id="ProtNLM"/>
    </source>
</evidence>
<dbReference type="InterPro" id="IPR026768">
    <property type="entry name" value="YPEH2ZP"/>
</dbReference>
<dbReference type="Pfam" id="PF14976">
    <property type="entry name" value="YPEH2ZP"/>
    <property type="match status" value="1"/>
</dbReference>
<feature type="non-terminal residue" evidence="2">
    <location>
        <position position="106"/>
    </location>
</feature>
<dbReference type="Proteomes" id="UP000078512">
    <property type="component" value="Unassembled WGS sequence"/>
</dbReference>
<evidence type="ECO:0000256" key="1">
    <source>
        <dbReference type="ARBA" id="ARBA00006888"/>
    </source>
</evidence>
<reference evidence="2 3" key="1">
    <citation type="submission" date="2016-05" db="EMBL/GenBank/DDBJ databases">
        <title>Genome sequencing reveals origins of a unique bacterial endosymbiosis in the earliest lineages of terrestrial Fungi.</title>
        <authorList>
            <consortium name="DOE Joint Genome Institute"/>
            <person name="Uehling J."/>
            <person name="Gryganskyi A."/>
            <person name="Hameed K."/>
            <person name="Tschaplinski T."/>
            <person name="Misztal P."/>
            <person name="Wu S."/>
            <person name="Desiro A."/>
            <person name="Vande Pol N."/>
            <person name="Du Z.-Y."/>
            <person name="Zienkiewicz A."/>
            <person name="Zienkiewicz K."/>
            <person name="Morin E."/>
            <person name="Tisserant E."/>
            <person name="Splivallo R."/>
            <person name="Hainaut M."/>
            <person name="Henrissat B."/>
            <person name="Ohm R."/>
            <person name="Kuo A."/>
            <person name="Yan J."/>
            <person name="Lipzen A."/>
            <person name="Nolan M."/>
            <person name="Labutti K."/>
            <person name="Barry K."/>
            <person name="Goldstein A."/>
            <person name="Labbe J."/>
            <person name="Schadt C."/>
            <person name="Tuskan G."/>
            <person name="Grigoriev I."/>
            <person name="Martin F."/>
            <person name="Vilgalys R."/>
            <person name="Bonito G."/>
        </authorList>
    </citation>
    <scope>NUCLEOTIDE SEQUENCE [LARGE SCALE GENOMIC DNA]</scope>
    <source>
        <strain evidence="2 3">AG-77</strain>
    </source>
</reference>
<evidence type="ECO:0000313" key="3">
    <source>
        <dbReference type="Proteomes" id="UP000078512"/>
    </source>
</evidence>
<accession>A0A197KCR7</accession>
<keyword evidence="3" id="KW-1185">Reference proteome</keyword>
<evidence type="ECO:0000313" key="2">
    <source>
        <dbReference type="EMBL" id="OAQ34486.1"/>
    </source>
</evidence>
<gene>
    <name evidence="2" type="ORF">K457DRAFT_1753213</name>
</gene>
<feature type="non-terminal residue" evidence="2">
    <location>
        <position position="1"/>
    </location>
</feature>
<dbReference type="GO" id="GO:0005829">
    <property type="term" value="C:cytosol"/>
    <property type="evidence" value="ECO:0007669"/>
    <property type="project" value="UniProtKB-ARBA"/>
</dbReference>
<comment type="similarity">
    <text evidence="1">Belongs to the FAM72 family.</text>
</comment>
<dbReference type="PANTHER" id="PTHR31841">
    <property type="entry name" value="PROTEIN FAM72A-RELATED"/>
    <property type="match status" value="1"/>
</dbReference>